<name>A0ABY3SQ86_9BACL</name>
<dbReference type="InterPro" id="IPR050706">
    <property type="entry name" value="Cyclic-di-GMP_PDE-like"/>
</dbReference>
<dbReference type="Gene3D" id="3.20.20.450">
    <property type="entry name" value="EAL domain"/>
    <property type="match status" value="1"/>
</dbReference>
<dbReference type="PROSITE" id="PS50883">
    <property type="entry name" value="EAL"/>
    <property type="match status" value="1"/>
</dbReference>
<evidence type="ECO:0000313" key="2">
    <source>
        <dbReference type="EMBL" id="UJF36217.1"/>
    </source>
</evidence>
<evidence type="ECO:0000259" key="1">
    <source>
        <dbReference type="PROSITE" id="PS50883"/>
    </source>
</evidence>
<evidence type="ECO:0000313" key="3">
    <source>
        <dbReference type="Proteomes" id="UP001649230"/>
    </source>
</evidence>
<dbReference type="SUPFAM" id="SSF141868">
    <property type="entry name" value="EAL domain-like"/>
    <property type="match status" value="1"/>
</dbReference>
<dbReference type="InterPro" id="IPR001633">
    <property type="entry name" value="EAL_dom"/>
</dbReference>
<accession>A0ABY3SQ86</accession>
<dbReference type="EMBL" id="CP090978">
    <property type="protein sequence ID" value="UJF36217.1"/>
    <property type="molecule type" value="Genomic_DNA"/>
</dbReference>
<protein>
    <submittedName>
        <fullName evidence="2">EAL domain-containing protein</fullName>
    </submittedName>
</protein>
<sequence length="265" mass="29964">MSIRSHERLVIENDLHRALDQQEFQLFYQPRVDPRTGTIQCSEALLRWKHPKLGMIPPDKFIPIAEESGLIVPLGAWVLHEACRQNKAWQDAGYAPMRVAVNVSAKQFGRGLTDSVAQALKESGLAPDWLEIEITESVLTDNENTVIASLRKLKSMGVHLAIDDFGTGYSNLAFLMKFEVDTLKIDRSFIQNIHRNIEHQLITTSVISLAHNLGMRVVTEGVETIEEHQFLLKYEPNEAQGYYYARPASALAYEKDNLNKQAHIG</sequence>
<dbReference type="SMART" id="SM00052">
    <property type="entry name" value="EAL"/>
    <property type="match status" value="1"/>
</dbReference>
<keyword evidence="3" id="KW-1185">Reference proteome</keyword>
<dbReference type="Proteomes" id="UP001649230">
    <property type="component" value="Chromosome"/>
</dbReference>
<dbReference type="CDD" id="cd01948">
    <property type="entry name" value="EAL"/>
    <property type="match status" value="1"/>
</dbReference>
<dbReference type="InterPro" id="IPR035919">
    <property type="entry name" value="EAL_sf"/>
</dbReference>
<dbReference type="Pfam" id="PF00563">
    <property type="entry name" value="EAL"/>
    <property type="match status" value="1"/>
</dbReference>
<proteinExistence type="predicted"/>
<feature type="domain" description="EAL" evidence="1">
    <location>
        <begin position="8"/>
        <end position="261"/>
    </location>
</feature>
<reference evidence="2 3" key="1">
    <citation type="journal article" date="2024" name="Int. J. Syst. Evol. Microbiol.">
        <title>Paenibacillus hexagrammi sp. nov., a novel bacterium isolated from the gut content of Hexagrammos agrammus.</title>
        <authorList>
            <person name="Jung H.K."/>
            <person name="Kim D.G."/>
            <person name="Zin H."/>
            <person name="Park J."/>
            <person name="Jung H."/>
            <person name="Kim Y.O."/>
            <person name="Kong H.J."/>
            <person name="Kim J.W."/>
            <person name="Kim Y.S."/>
        </authorList>
    </citation>
    <scope>NUCLEOTIDE SEQUENCE [LARGE SCALE GENOMIC DNA]</scope>
    <source>
        <strain evidence="2 3">YPD9-1</strain>
    </source>
</reference>
<gene>
    <name evidence="2" type="ORF">L0M14_01415</name>
</gene>
<dbReference type="PANTHER" id="PTHR33121">
    <property type="entry name" value="CYCLIC DI-GMP PHOSPHODIESTERASE PDEF"/>
    <property type="match status" value="1"/>
</dbReference>
<organism evidence="2 3">
    <name type="scientific">Paenibacillus hexagrammi</name>
    <dbReference type="NCBI Taxonomy" id="2908839"/>
    <lineage>
        <taxon>Bacteria</taxon>
        <taxon>Bacillati</taxon>
        <taxon>Bacillota</taxon>
        <taxon>Bacilli</taxon>
        <taxon>Bacillales</taxon>
        <taxon>Paenibacillaceae</taxon>
        <taxon>Paenibacillus</taxon>
    </lineage>
</organism>
<dbReference type="PANTHER" id="PTHR33121:SF70">
    <property type="entry name" value="SIGNALING PROTEIN YKOW"/>
    <property type="match status" value="1"/>
</dbReference>